<sequence length="134" mass="15806">MLRCLEIRGPERKQTTRRERLVPELLQLQQPQNKKMRLKICSRLSTRLHHLVEFLEPTNRGRCSSGLGQKSLDLQRTQTVDFLFIPLTPQPRLSNVTILKHNLLSIAIFVLFSLYFNLNLFILYLNFYCTYSVL</sequence>
<reference evidence="2 3" key="2">
    <citation type="submission" date="2019-01" db="EMBL/GenBank/DDBJ databases">
        <title>A chromosome length genome reference of the Java medaka (oryzias javanicus).</title>
        <authorList>
            <person name="Herpin A."/>
            <person name="Takehana Y."/>
            <person name="Naruse K."/>
            <person name="Ansai S."/>
            <person name="Kawaguchi M."/>
        </authorList>
    </citation>
    <scope>NUCLEOTIDE SEQUENCE [LARGE SCALE GENOMIC DNA]</scope>
    <source>
        <strain evidence="2">RS831</strain>
        <tissue evidence="2">Whole body</tissue>
    </source>
</reference>
<dbReference type="EMBL" id="CM012452">
    <property type="protein sequence ID" value="RVE62313.1"/>
    <property type="molecule type" value="Genomic_DNA"/>
</dbReference>
<accession>A0A437CIA2</accession>
<keyword evidence="1" id="KW-1133">Transmembrane helix</keyword>
<feature type="transmembrane region" description="Helical" evidence="1">
    <location>
        <begin position="102"/>
        <end position="125"/>
    </location>
</feature>
<dbReference type="Proteomes" id="UP000283210">
    <property type="component" value="Chromosome 16"/>
</dbReference>
<protein>
    <submittedName>
        <fullName evidence="2">Uncharacterized protein</fullName>
    </submittedName>
</protein>
<keyword evidence="1" id="KW-0472">Membrane</keyword>
<proteinExistence type="predicted"/>
<gene>
    <name evidence="2" type="ORF">OJAV_G00155880</name>
</gene>
<reference evidence="2 3" key="1">
    <citation type="submission" date="2018-11" db="EMBL/GenBank/DDBJ databases">
        <authorList>
            <person name="Lopez-Roques C."/>
            <person name="Donnadieu C."/>
            <person name="Bouchez O."/>
            <person name="Klopp C."/>
            <person name="Cabau C."/>
            <person name="Zahm M."/>
        </authorList>
    </citation>
    <scope>NUCLEOTIDE SEQUENCE [LARGE SCALE GENOMIC DNA]</scope>
    <source>
        <strain evidence="2">RS831</strain>
        <tissue evidence="2">Whole body</tissue>
    </source>
</reference>
<evidence type="ECO:0000313" key="3">
    <source>
        <dbReference type="Proteomes" id="UP000283210"/>
    </source>
</evidence>
<organism evidence="2 3">
    <name type="scientific">Oryzias javanicus</name>
    <name type="common">Javanese ricefish</name>
    <name type="synonym">Aplocheilus javanicus</name>
    <dbReference type="NCBI Taxonomy" id="123683"/>
    <lineage>
        <taxon>Eukaryota</taxon>
        <taxon>Metazoa</taxon>
        <taxon>Chordata</taxon>
        <taxon>Craniata</taxon>
        <taxon>Vertebrata</taxon>
        <taxon>Euteleostomi</taxon>
        <taxon>Actinopterygii</taxon>
        <taxon>Neopterygii</taxon>
        <taxon>Teleostei</taxon>
        <taxon>Neoteleostei</taxon>
        <taxon>Acanthomorphata</taxon>
        <taxon>Ovalentaria</taxon>
        <taxon>Atherinomorphae</taxon>
        <taxon>Beloniformes</taxon>
        <taxon>Adrianichthyidae</taxon>
        <taxon>Oryziinae</taxon>
        <taxon>Oryzias</taxon>
    </lineage>
</organism>
<keyword evidence="1" id="KW-0812">Transmembrane</keyword>
<keyword evidence="3" id="KW-1185">Reference proteome</keyword>
<evidence type="ECO:0000313" key="2">
    <source>
        <dbReference type="EMBL" id="RVE62313.1"/>
    </source>
</evidence>
<name>A0A437CIA2_ORYJA</name>
<dbReference type="AlphaFoldDB" id="A0A437CIA2"/>
<evidence type="ECO:0000256" key="1">
    <source>
        <dbReference type="SAM" id="Phobius"/>
    </source>
</evidence>